<sequence>MVSMISEEEDYFVKTPQKTISDILETRKGGVLVTESSSVDSPPNVKPPVKREGSPIEKIEPAFYQISANNQSPLVTIKKAKTEKSG</sequence>
<feature type="region of interest" description="Disordered" evidence="1">
    <location>
        <begin position="34"/>
        <end position="54"/>
    </location>
</feature>
<dbReference type="EnsemblPlants" id="Bra017867.1">
    <property type="protein sequence ID" value="Bra017867.1-P"/>
    <property type="gene ID" value="Bra017867"/>
</dbReference>
<reference evidence="2" key="3">
    <citation type="submission" date="2023-03" db="UniProtKB">
        <authorList>
            <consortium name="EnsemblPlants"/>
        </authorList>
    </citation>
    <scope>IDENTIFICATION</scope>
    <source>
        <strain evidence="2">cv. Chiifu-401-42</strain>
    </source>
</reference>
<protein>
    <submittedName>
        <fullName evidence="2">Uncharacterized protein</fullName>
    </submittedName>
</protein>
<reference evidence="2 3" key="1">
    <citation type="journal article" date="2011" name="Nat. Genet.">
        <title>The genome of the mesopolyploid crop species Brassica rapa.</title>
        <authorList>
            <consortium name="Brassica rapa Genome Sequencing Project Consortium"/>
            <person name="Wang X."/>
            <person name="Wang H."/>
            <person name="Wang J."/>
            <person name="Sun R."/>
            <person name="Wu J."/>
            <person name="Liu S."/>
            <person name="Bai Y."/>
            <person name="Mun J.H."/>
            <person name="Bancroft I."/>
            <person name="Cheng F."/>
            <person name="Huang S."/>
            <person name="Li X."/>
            <person name="Hua W."/>
            <person name="Wang J."/>
            <person name="Wang X."/>
            <person name="Freeling M."/>
            <person name="Pires J.C."/>
            <person name="Paterson A.H."/>
            <person name="Chalhoub B."/>
            <person name="Wang B."/>
            <person name="Hayward A."/>
            <person name="Sharpe A.G."/>
            <person name="Park B.S."/>
            <person name="Weisshaar B."/>
            <person name="Liu B."/>
            <person name="Li B."/>
            <person name="Liu B."/>
            <person name="Tong C."/>
            <person name="Song C."/>
            <person name="Duran C."/>
            <person name="Peng C."/>
            <person name="Geng C."/>
            <person name="Koh C."/>
            <person name="Lin C."/>
            <person name="Edwards D."/>
            <person name="Mu D."/>
            <person name="Shen D."/>
            <person name="Soumpourou E."/>
            <person name="Li F."/>
            <person name="Fraser F."/>
            <person name="Conant G."/>
            <person name="Lassalle G."/>
            <person name="King G.J."/>
            <person name="Bonnema G."/>
            <person name="Tang H."/>
            <person name="Wang H."/>
            <person name="Belcram H."/>
            <person name="Zhou H."/>
            <person name="Hirakawa H."/>
            <person name="Abe H."/>
            <person name="Guo H."/>
            <person name="Wang H."/>
            <person name="Jin H."/>
            <person name="Parkin I.A."/>
            <person name="Batley J."/>
            <person name="Kim J.S."/>
            <person name="Just J."/>
            <person name="Li J."/>
            <person name="Xu J."/>
            <person name="Deng J."/>
            <person name="Kim J.A."/>
            <person name="Li J."/>
            <person name="Yu J."/>
            <person name="Meng J."/>
            <person name="Wang J."/>
            <person name="Min J."/>
            <person name="Poulain J."/>
            <person name="Wang J."/>
            <person name="Hatakeyama K."/>
            <person name="Wu K."/>
            <person name="Wang L."/>
            <person name="Fang L."/>
            <person name="Trick M."/>
            <person name="Links M.G."/>
            <person name="Zhao M."/>
            <person name="Jin M."/>
            <person name="Ramchiary N."/>
            <person name="Drou N."/>
            <person name="Berkman P.J."/>
            <person name="Cai Q."/>
            <person name="Huang Q."/>
            <person name="Li R."/>
            <person name="Tabata S."/>
            <person name="Cheng S."/>
            <person name="Zhang S."/>
            <person name="Zhang S."/>
            <person name="Huang S."/>
            <person name="Sato S."/>
            <person name="Sun S."/>
            <person name="Kwon S.J."/>
            <person name="Choi S.R."/>
            <person name="Lee T.H."/>
            <person name="Fan W."/>
            <person name="Zhao X."/>
            <person name="Tan X."/>
            <person name="Xu X."/>
            <person name="Wang Y."/>
            <person name="Qiu Y."/>
            <person name="Yin Y."/>
            <person name="Li Y."/>
            <person name="Du Y."/>
            <person name="Liao Y."/>
            <person name="Lim Y."/>
            <person name="Narusaka Y."/>
            <person name="Wang Y."/>
            <person name="Wang Z."/>
            <person name="Li Z."/>
            <person name="Wang Z."/>
            <person name="Xiong Z."/>
            <person name="Zhang Z."/>
        </authorList>
    </citation>
    <scope>NUCLEOTIDE SEQUENCE [LARGE SCALE GENOMIC DNA]</scope>
    <source>
        <strain evidence="2 3">cv. Chiifu-401-42</strain>
    </source>
</reference>
<dbReference type="Proteomes" id="UP000011750">
    <property type="component" value="Chromosome A03"/>
</dbReference>
<name>M4DMY0_BRACM</name>
<reference evidence="2 3" key="2">
    <citation type="journal article" date="2018" name="Hortic Res">
        <title>Improved Brassica rapa reference genome by single-molecule sequencing and chromosome conformation capture technologies.</title>
        <authorList>
            <person name="Zhang L."/>
            <person name="Cai X."/>
            <person name="Wu J."/>
            <person name="Liu M."/>
            <person name="Grob S."/>
            <person name="Cheng F."/>
            <person name="Liang J."/>
            <person name="Cai C."/>
            <person name="Liu Z."/>
            <person name="Liu B."/>
            <person name="Wang F."/>
            <person name="Li S."/>
            <person name="Liu F."/>
            <person name="Li X."/>
            <person name="Cheng L."/>
            <person name="Yang W."/>
            <person name="Li M.H."/>
            <person name="Grossniklaus U."/>
            <person name="Zheng H."/>
            <person name="Wang X."/>
        </authorList>
    </citation>
    <scope>NUCLEOTIDE SEQUENCE [LARGE SCALE GENOMIC DNA]</scope>
    <source>
        <strain evidence="2 3">cv. Chiifu-401-42</strain>
    </source>
</reference>
<evidence type="ECO:0000313" key="3">
    <source>
        <dbReference type="Proteomes" id="UP000011750"/>
    </source>
</evidence>
<evidence type="ECO:0000313" key="2">
    <source>
        <dbReference type="EnsemblPlants" id="Bra017867.1-P"/>
    </source>
</evidence>
<keyword evidence="3" id="KW-1185">Reference proteome</keyword>
<proteinExistence type="predicted"/>
<organism evidence="2 3">
    <name type="scientific">Brassica campestris</name>
    <name type="common">Field mustard</name>
    <dbReference type="NCBI Taxonomy" id="3711"/>
    <lineage>
        <taxon>Eukaryota</taxon>
        <taxon>Viridiplantae</taxon>
        <taxon>Streptophyta</taxon>
        <taxon>Embryophyta</taxon>
        <taxon>Tracheophyta</taxon>
        <taxon>Spermatophyta</taxon>
        <taxon>Magnoliopsida</taxon>
        <taxon>eudicotyledons</taxon>
        <taxon>Gunneridae</taxon>
        <taxon>Pentapetalae</taxon>
        <taxon>rosids</taxon>
        <taxon>malvids</taxon>
        <taxon>Brassicales</taxon>
        <taxon>Brassicaceae</taxon>
        <taxon>Brassiceae</taxon>
        <taxon>Brassica</taxon>
    </lineage>
</organism>
<dbReference type="AlphaFoldDB" id="M4DMY0"/>
<dbReference type="STRING" id="51351.M4DMY0"/>
<dbReference type="HOGENOM" id="CLU_2501101_0_0_1"/>
<evidence type="ECO:0000256" key="1">
    <source>
        <dbReference type="SAM" id="MobiDB-lite"/>
    </source>
</evidence>
<accession>M4DMY0</accession>
<dbReference type="Gramene" id="Bra017867.1">
    <property type="protein sequence ID" value="Bra017867.1-P"/>
    <property type="gene ID" value="Bra017867"/>
</dbReference>
<dbReference type="InParanoid" id="M4DMY0"/>